<keyword evidence="1" id="KW-1133">Transmembrane helix</keyword>
<dbReference type="AlphaFoldDB" id="A0A2C6DHG9"/>
<gene>
    <name evidence="2" type="ORF">CRN84_02020</name>
    <name evidence="3" type="ORF">NCTC12282_00945</name>
</gene>
<dbReference type="STRING" id="1111728.GCA_000427805_02712"/>
<reference evidence="4" key="2">
    <citation type="submission" date="2017-09" db="EMBL/GenBank/DDBJ databases">
        <title>FDA dAtabase for Regulatory Grade micrObial Sequences (FDA-ARGOS): Supporting development and validation of Infectious Disease Dx tests.</title>
        <authorList>
            <person name="Minogue T."/>
            <person name="Wolcott M."/>
            <person name="Wasieloski L."/>
            <person name="Aguilar W."/>
            <person name="Moore D."/>
            <person name="Tallon L."/>
            <person name="Sadzewicz L."/>
            <person name="Ott S."/>
            <person name="Zhao X."/>
            <person name="Nagaraj S."/>
            <person name="Vavikolanu K."/>
            <person name="Aluvathingal J."/>
            <person name="Nadendla S."/>
            <person name="Sichtig H."/>
        </authorList>
    </citation>
    <scope>NUCLEOTIDE SEQUENCE [LARGE SCALE GENOMIC DNA]</scope>
    <source>
        <strain evidence="4">FDAARGOS_387</strain>
    </source>
</reference>
<keyword evidence="4" id="KW-1185">Reference proteome</keyword>
<dbReference type="EMBL" id="CAADJA010000002">
    <property type="protein sequence ID" value="VFS46056.1"/>
    <property type="molecule type" value="Genomic_DNA"/>
</dbReference>
<feature type="transmembrane region" description="Helical" evidence="1">
    <location>
        <begin position="110"/>
        <end position="133"/>
    </location>
</feature>
<dbReference type="EMBL" id="PDDX01000001">
    <property type="protein sequence ID" value="PHI28203.1"/>
    <property type="molecule type" value="Genomic_DNA"/>
</dbReference>
<reference evidence="2" key="1">
    <citation type="submission" date="2017-09" db="EMBL/GenBank/DDBJ databases">
        <title>FDA dAtabase for Regulatory Grade micrObial Sequences (FDA-ARGOS): Supporting development and validation of Infectious Disease Dx tests.</title>
        <authorList>
            <person name="Minogue T."/>
            <person name="Wolcott M."/>
            <person name="Wasieloski L."/>
            <person name="Aguilar W."/>
            <person name="Moore D."/>
            <person name="Tallon L.J."/>
            <person name="Sadzewicz L."/>
            <person name="Ott S."/>
            <person name="Zhao X."/>
            <person name="Nagaraj S."/>
            <person name="Vavikolanu K."/>
            <person name="Aluvathingal J."/>
            <person name="Nadendla S."/>
            <person name="Sichtig H."/>
        </authorList>
    </citation>
    <scope>NUCLEOTIDE SEQUENCE</scope>
    <source>
        <strain evidence="2">FDAARGOS_387</strain>
    </source>
</reference>
<evidence type="ECO:0000313" key="4">
    <source>
        <dbReference type="Proteomes" id="UP000224974"/>
    </source>
</evidence>
<protein>
    <submittedName>
        <fullName evidence="2">DUF4418 domain-containing protein</fullName>
    </submittedName>
</protein>
<reference evidence="3 5" key="3">
    <citation type="submission" date="2019-03" db="EMBL/GenBank/DDBJ databases">
        <authorList>
            <consortium name="Pathogen Informatics"/>
        </authorList>
    </citation>
    <scope>NUCLEOTIDE SEQUENCE [LARGE SCALE GENOMIC DNA]</scope>
    <source>
        <strain evidence="3 5">NCTC12282</strain>
    </source>
</reference>
<feature type="transmembrane region" description="Helical" evidence="1">
    <location>
        <begin position="7"/>
        <end position="26"/>
    </location>
</feature>
<dbReference type="InterPro" id="IPR025531">
    <property type="entry name" value="DUF4418"/>
</dbReference>
<evidence type="ECO:0000313" key="5">
    <source>
        <dbReference type="Proteomes" id="UP000373449"/>
    </source>
</evidence>
<sequence>MNPQRWPGGGILLLGFLIAIVPQYIFPVCDGTLETISGKHIPMKCHWTAIAELGTGGLISLGGISLMIFKDSGIRLGISLMTLFSAILALLFPVWLIGVCPSPLMPCHAGTLPALVILSSFTAALSLGNLFFLSKRHKE</sequence>
<keyword evidence="1" id="KW-0812">Transmembrane</keyword>
<name>A0A2C6DHG9_9GAMM</name>
<accession>A0A2C6DHG9</accession>
<evidence type="ECO:0000313" key="3">
    <source>
        <dbReference type="EMBL" id="VFS46056.1"/>
    </source>
</evidence>
<evidence type="ECO:0000313" key="2">
    <source>
        <dbReference type="EMBL" id="PHI28203.1"/>
    </source>
</evidence>
<dbReference type="RefSeq" id="WP_051323185.1">
    <property type="nucleotide sequence ID" value="NZ_CAADJA010000002.1"/>
</dbReference>
<dbReference type="Pfam" id="PF14387">
    <property type="entry name" value="DUF4418"/>
    <property type="match status" value="1"/>
</dbReference>
<dbReference type="Proteomes" id="UP000224974">
    <property type="component" value="Unassembled WGS sequence"/>
</dbReference>
<keyword evidence="1" id="KW-0472">Membrane</keyword>
<feature type="transmembrane region" description="Helical" evidence="1">
    <location>
        <begin position="46"/>
        <end position="69"/>
    </location>
</feature>
<dbReference type="OrthoDB" id="3239888at2"/>
<organism evidence="2 4">
    <name type="scientific">Budvicia aquatica</name>
    <dbReference type="NCBI Taxonomy" id="82979"/>
    <lineage>
        <taxon>Bacteria</taxon>
        <taxon>Pseudomonadati</taxon>
        <taxon>Pseudomonadota</taxon>
        <taxon>Gammaproteobacteria</taxon>
        <taxon>Enterobacterales</taxon>
        <taxon>Budviciaceae</taxon>
        <taxon>Budvicia</taxon>
    </lineage>
</organism>
<proteinExistence type="predicted"/>
<dbReference type="Proteomes" id="UP000373449">
    <property type="component" value="Unassembled WGS sequence"/>
</dbReference>
<feature type="transmembrane region" description="Helical" evidence="1">
    <location>
        <begin position="76"/>
        <end position="98"/>
    </location>
</feature>
<evidence type="ECO:0000256" key="1">
    <source>
        <dbReference type="SAM" id="Phobius"/>
    </source>
</evidence>